<proteinExistence type="predicted"/>
<keyword evidence="3" id="KW-1185">Reference proteome</keyword>
<dbReference type="InterPro" id="IPR054816">
    <property type="entry name" value="Lipoprotein_mollicutes-type_CS"/>
</dbReference>
<dbReference type="AlphaFoldDB" id="A0AAX3SYY4"/>
<feature type="compositionally biased region" description="Basic and acidic residues" evidence="1">
    <location>
        <begin position="25"/>
        <end position="38"/>
    </location>
</feature>
<name>A0AAX3SYY4_SPICI</name>
<sequence>MKKWLSIIGAIGLTATSTTTLISCEKSKKPNNNEENKPTPKPSYNPQQPPKDSN</sequence>
<gene>
    <name evidence="2" type="ORF">M0C40_00570</name>
</gene>
<evidence type="ECO:0000313" key="2">
    <source>
        <dbReference type="EMBL" id="WFG96545.1"/>
    </source>
</evidence>
<feature type="region of interest" description="Disordered" evidence="1">
    <location>
        <begin position="24"/>
        <end position="54"/>
    </location>
</feature>
<dbReference type="EMBL" id="CP096246">
    <property type="protein sequence ID" value="WFG96545.1"/>
    <property type="molecule type" value="Genomic_DNA"/>
</dbReference>
<keyword evidence="2" id="KW-0449">Lipoprotein</keyword>
<organism evidence="2 3">
    <name type="scientific">Spiroplasma citri</name>
    <dbReference type="NCBI Taxonomy" id="2133"/>
    <lineage>
        <taxon>Bacteria</taxon>
        <taxon>Bacillati</taxon>
        <taxon>Mycoplasmatota</taxon>
        <taxon>Mollicutes</taxon>
        <taxon>Entomoplasmatales</taxon>
        <taxon>Spiroplasmataceae</taxon>
        <taxon>Spiroplasma</taxon>
    </lineage>
</organism>
<reference evidence="2 3" key="1">
    <citation type="submission" date="2022-04" db="EMBL/GenBank/DDBJ databases">
        <title>Whole genome of Spiroplasma citri.</title>
        <authorList>
            <person name="Khanchezar A."/>
            <person name="Izadpanah K."/>
            <person name="Taghavi M."/>
            <person name="Ghorbani A."/>
            <person name="Beven L."/>
        </authorList>
    </citation>
    <scope>NUCLEOTIDE SEQUENCE [LARGE SCALE GENOMIC DNA]</scope>
    <source>
        <strain evidence="2 3">D4</strain>
    </source>
</reference>
<evidence type="ECO:0000313" key="3">
    <source>
        <dbReference type="Proteomes" id="UP001214629"/>
    </source>
</evidence>
<dbReference type="RefSeq" id="WP_277938844.1">
    <property type="nucleotide sequence ID" value="NZ_CP096246.1"/>
</dbReference>
<feature type="compositionally biased region" description="Pro residues" evidence="1">
    <location>
        <begin position="39"/>
        <end position="54"/>
    </location>
</feature>
<dbReference type="Proteomes" id="UP001214629">
    <property type="component" value="Chromosome"/>
</dbReference>
<accession>A0AAX3SYY4</accession>
<dbReference type="PROSITE" id="PS51257">
    <property type="entry name" value="PROKAR_LIPOPROTEIN"/>
    <property type="match status" value="1"/>
</dbReference>
<evidence type="ECO:0000256" key="1">
    <source>
        <dbReference type="SAM" id="MobiDB-lite"/>
    </source>
</evidence>
<protein>
    <submittedName>
        <fullName evidence="2">Lipoprotein</fullName>
    </submittedName>
</protein>
<dbReference type="NCBIfam" id="NF038029">
    <property type="entry name" value="LP_plasma"/>
    <property type="match status" value="1"/>
</dbReference>